<feature type="region of interest" description="Disordered" evidence="1">
    <location>
        <begin position="61"/>
        <end position="85"/>
    </location>
</feature>
<evidence type="ECO:0000313" key="3">
    <source>
        <dbReference type="Proteomes" id="UP001164929"/>
    </source>
</evidence>
<dbReference type="EMBL" id="JAQIZT010000009">
    <property type="protein sequence ID" value="KAJ6985670.1"/>
    <property type="molecule type" value="Genomic_DNA"/>
</dbReference>
<reference evidence="2" key="1">
    <citation type="journal article" date="2023" name="Mol. Ecol. Resour.">
        <title>Chromosome-level genome assembly of a triploid poplar Populus alba 'Berolinensis'.</title>
        <authorList>
            <person name="Chen S."/>
            <person name="Yu Y."/>
            <person name="Wang X."/>
            <person name="Wang S."/>
            <person name="Zhang T."/>
            <person name="Zhou Y."/>
            <person name="He R."/>
            <person name="Meng N."/>
            <person name="Wang Y."/>
            <person name="Liu W."/>
            <person name="Liu Z."/>
            <person name="Liu J."/>
            <person name="Guo Q."/>
            <person name="Huang H."/>
            <person name="Sederoff R.R."/>
            <person name="Wang G."/>
            <person name="Qu G."/>
            <person name="Chen S."/>
        </authorList>
    </citation>
    <scope>NUCLEOTIDE SEQUENCE</scope>
    <source>
        <strain evidence="2">SC-2020</strain>
    </source>
</reference>
<gene>
    <name evidence="2" type="ORF">NC653_023578</name>
</gene>
<name>A0AAD6QCC7_9ROSI</name>
<evidence type="ECO:0000256" key="1">
    <source>
        <dbReference type="SAM" id="MobiDB-lite"/>
    </source>
</evidence>
<organism evidence="2 3">
    <name type="scientific">Populus alba x Populus x berolinensis</name>
    <dbReference type="NCBI Taxonomy" id="444605"/>
    <lineage>
        <taxon>Eukaryota</taxon>
        <taxon>Viridiplantae</taxon>
        <taxon>Streptophyta</taxon>
        <taxon>Embryophyta</taxon>
        <taxon>Tracheophyta</taxon>
        <taxon>Spermatophyta</taxon>
        <taxon>Magnoliopsida</taxon>
        <taxon>eudicotyledons</taxon>
        <taxon>Gunneridae</taxon>
        <taxon>Pentapetalae</taxon>
        <taxon>rosids</taxon>
        <taxon>fabids</taxon>
        <taxon>Malpighiales</taxon>
        <taxon>Salicaceae</taxon>
        <taxon>Saliceae</taxon>
        <taxon>Populus</taxon>
    </lineage>
</organism>
<dbReference type="AlphaFoldDB" id="A0AAD6QCC7"/>
<sequence>MVSKQDDWNISMIFGYAYPAYGCFKVAEKRRTDIEQLLFRCRYCKKSQMLKMESLIVHQVQGESTRKRSPISSSFENGDSDAPQQEVVLKKSVQLKHGRWKPFQSPQKQSNS</sequence>
<evidence type="ECO:0000313" key="2">
    <source>
        <dbReference type="EMBL" id="KAJ6985670.1"/>
    </source>
</evidence>
<comment type="caution">
    <text evidence="2">The sequence shown here is derived from an EMBL/GenBank/DDBJ whole genome shotgun (WGS) entry which is preliminary data.</text>
</comment>
<accession>A0AAD6QCC7</accession>
<proteinExistence type="predicted"/>
<dbReference type="Proteomes" id="UP001164929">
    <property type="component" value="Chromosome 9"/>
</dbReference>
<protein>
    <submittedName>
        <fullName evidence="2">Uncharacterized protein</fullName>
    </submittedName>
</protein>
<keyword evidence="3" id="KW-1185">Reference proteome</keyword>